<proteinExistence type="inferred from homology"/>
<evidence type="ECO:0000256" key="7">
    <source>
        <dbReference type="ARBA" id="ARBA00046547"/>
    </source>
</evidence>
<evidence type="ECO:0000256" key="1">
    <source>
        <dbReference type="ARBA" id="ARBA00008434"/>
    </source>
</evidence>
<keyword evidence="9" id="KW-1185">Reference proteome</keyword>
<dbReference type="GO" id="GO:0006412">
    <property type="term" value="P:translation"/>
    <property type="evidence" value="ECO:0007669"/>
    <property type="project" value="InterPro"/>
</dbReference>
<accession>A0A8M1GBI1</accession>
<dbReference type="Pfam" id="PF08069">
    <property type="entry name" value="Ribosomal_S13_N"/>
    <property type="match status" value="1"/>
</dbReference>
<evidence type="ECO:0000256" key="5">
    <source>
        <dbReference type="ARBA" id="ARBA00035470"/>
    </source>
</evidence>
<dbReference type="SMART" id="SM01386">
    <property type="entry name" value="Ribosomal_S13_N"/>
    <property type="match status" value="1"/>
</dbReference>
<dbReference type="GO" id="GO:0003735">
    <property type="term" value="F:structural constituent of ribosome"/>
    <property type="evidence" value="ECO:0007669"/>
    <property type="project" value="InterPro"/>
</dbReference>
<evidence type="ECO:0000256" key="2">
    <source>
        <dbReference type="ARBA" id="ARBA00022980"/>
    </source>
</evidence>
<comment type="subunit">
    <text evidence="7">Component of the small ribosomal subunit. Part of the small subunit (SSU) processome, composed of more than 70 proteins and the RNA chaperone small nucleolar RNA (snoRNA) U3.</text>
</comment>
<dbReference type="RefSeq" id="XP_040493011.1">
    <property type="nucleotide sequence ID" value="XM_040637077.1"/>
</dbReference>
<keyword evidence="2" id="KW-0689">Ribosomal protein</keyword>
<name>A0A8M1GBI1_URSMA</name>
<dbReference type="FunFam" id="4.10.860.130:FF:000001">
    <property type="entry name" value="40S ribosomal protein S13"/>
    <property type="match status" value="1"/>
</dbReference>
<dbReference type="OrthoDB" id="623277at2759"/>
<dbReference type="GO" id="GO:0070181">
    <property type="term" value="F:small ribosomal subunit rRNA binding"/>
    <property type="evidence" value="ECO:0007669"/>
    <property type="project" value="TreeGrafter"/>
</dbReference>
<evidence type="ECO:0000256" key="3">
    <source>
        <dbReference type="ARBA" id="ARBA00023274"/>
    </source>
</evidence>
<reference evidence="10" key="1">
    <citation type="submission" date="2025-08" db="UniProtKB">
        <authorList>
            <consortium name="RefSeq"/>
        </authorList>
    </citation>
    <scope>IDENTIFICATION</scope>
    <source>
        <tissue evidence="10">Whole blood</tissue>
    </source>
</reference>
<protein>
    <recommendedName>
        <fullName evidence="4">Small ribosomal subunit protein uS15</fullName>
    </recommendedName>
    <alternativeName>
        <fullName evidence="5">40S ribosomal protein S13</fullName>
    </alternativeName>
</protein>
<comment type="similarity">
    <text evidence="1">Belongs to the universal ribosomal protein uS15 family.</text>
</comment>
<dbReference type="Proteomes" id="UP000261680">
    <property type="component" value="Unplaced"/>
</dbReference>
<comment type="function">
    <text evidence="6">Component of the small ribosomal subunit. The ribosome is a large ribonucleoprotein complex responsible for the synthesis of proteins in the cell. Part of the small subunit (SSU) processome, first precursor of the small eukaryotic ribosomal subunit. During the assembly of the SSU processome in the nucleolus, many ribosome biogenesis factors, an RNA chaperone and ribosomal proteins associate with the nascent pre-rRNA and work in concert to generate RNA folding, modifications, rearrangements and cleavage as well as targeted degradation of pre-ribosomal RNA by the RNA exosome.</text>
</comment>
<dbReference type="Gene3D" id="4.10.860.130">
    <property type="match status" value="1"/>
</dbReference>
<dbReference type="KEGG" id="umr:121104364"/>
<dbReference type="GeneID" id="121104364"/>
<evidence type="ECO:0000259" key="8">
    <source>
        <dbReference type="SMART" id="SM01386"/>
    </source>
</evidence>
<dbReference type="GO" id="GO:0022627">
    <property type="term" value="C:cytosolic small ribosomal subunit"/>
    <property type="evidence" value="ECO:0007669"/>
    <property type="project" value="TreeGrafter"/>
</dbReference>
<dbReference type="PANTHER" id="PTHR11885">
    <property type="entry name" value="RIBOSOMAL PROTEIN S15P/S13E"/>
    <property type="match status" value="1"/>
</dbReference>
<dbReference type="InterPro" id="IPR023029">
    <property type="entry name" value="Ribosomal_uS15_arc_euk"/>
</dbReference>
<dbReference type="AlphaFoldDB" id="A0A8M1GBI1"/>
<evidence type="ECO:0000313" key="9">
    <source>
        <dbReference type="Proteomes" id="UP000261680"/>
    </source>
</evidence>
<evidence type="ECO:0000256" key="6">
    <source>
        <dbReference type="ARBA" id="ARBA00045441"/>
    </source>
</evidence>
<organism evidence="9 10">
    <name type="scientific">Ursus maritimus</name>
    <name type="common">Polar bear</name>
    <name type="synonym">Thalarctos maritimus</name>
    <dbReference type="NCBI Taxonomy" id="29073"/>
    <lineage>
        <taxon>Eukaryota</taxon>
        <taxon>Metazoa</taxon>
        <taxon>Chordata</taxon>
        <taxon>Craniata</taxon>
        <taxon>Vertebrata</taxon>
        <taxon>Euteleostomi</taxon>
        <taxon>Mammalia</taxon>
        <taxon>Eutheria</taxon>
        <taxon>Laurasiatheria</taxon>
        <taxon>Carnivora</taxon>
        <taxon>Caniformia</taxon>
        <taxon>Ursidae</taxon>
        <taxon>Ursus</taxon>
    </lineage>
</organism>
<dbReference type="InterPro" id="IPR012606">
    <property type="entry name" value="Ribosomal_uS15_N"/>
</dbReference>
<dbReference type="GO" id="GO:0005730">
    <property type="term" value="C:nucleolus"/>
    <property type="evidence" value="ECO:0007669"/>
    <property type="project" value="TreeGrafter"/>
</dbReference>
<sequence length="125" mass="13958">MVFRLLTAAIMGRMHAPGKGLSGSALPCRCSFPTWLKLTSDDMREQIYKLAEKGLTPSQTVVILRDSLAVAQVCFVTGHQLLRILKSKGLALALPEDLYRWIKKPLLFESILRGTERMLNLTDAD</sequence>
<keyword evidence="3" id="KW-0687">Ribonucleoprotein</keyword>
<evidence type="ECO:0000313" key="10">
    <source>
        <dbReference type="RefSeq" id="XP_040493011.1"/>
    </source>
</evidence>
<evidence type="ECO:0000256" key="4">
    <source>
        <dbReference type="ARBA" id="ARBA00035165"/>
    </source>
</evidence>
<gene>
    <name evidence="10" type="primary">LOC121104364</name>
</gene>
<feature type="domain" description="Small ribosomal subunit protein uS15 N-terminal" evidence="8">
    <location>
        <begin position="11"/>
        <end position="70"/>
    </location>
</feature>
<dbReference type="PANTHER" id="PTHR11885:SF20">
    <property type="entry name" value="SMALL RIBOSOMAL SUBUNIT PROTEIN US15"/>
    <property type="match status" value="1"/>
</dbReference>